<evidence type="ECO:0000259" key="2">
    <source>
        <dbReference type="SMART" id="SM00418"/>
    </source>
</evidence>
<dbReference type="EMBL" id="LGUE01000001">
    <property type="protein sequence ID" value="KON91880.1"/>
    <property type="molecule type" value="Genomic_DNA"/>
</dbReference>
<organism evidence="3 4">
    <name type="scientific">Rossellomorea marisflavi</name>
    <dbReference type="NCBI Taxonomy" id="189381"/>
    <lineage>
        <taxon>Bacteria</taxon>
        <taxon>Bacillati</taxon>
        <taxon>Bacillota</taxon>
        <taxon>Bacilli</taxon>
        <taxon>Bacillales</taxon>
        <taxon>Bacillaceae</taxon>
        <taxon>Rossellomorea</taxon>
    </lineage>
</organism>
<dbReference type="SMART" id="SM00418">
    <property type="entry name" value="HTH_ARSR"/>
    <property type="match status" value="1"/>
</dbReference>
<dbReference type="PRINTS" id="PR00778">
    <property type="entry name" value="HTHARSR"/>
</dbReference>
<dbReference type="GO" id="GO:0003700">
    <property type="term" value="F:DNA-binding transcription factor activity"/>
    <property type="evidence" value="ECO:0007669"/>
    <property type="project" value="InterPro"/>
</dbReference>
<dbReference type="Proteomes" id="UP000037405">
    <property type="component" value="Unassembled WGS sequence"/>
</dbReference>
<feature type="domain" description="HTH arsR-type" evidence="2">
    <location>
        <begin position="11"/>
        <end position="83"/>
    </location>
</feature>
<dbReference type="GO" id="GO:0003677">
    <property type="term" value="F:DNA binding"/>
    <property type="evidence" value="ECO:0007669"/>
    <property type="project" value="UniProtKB-KW"/>
</dbReference>
<name>A0A0J5WCF8_9BACI</name>
<evidence type="ECO:0000313" key="3">
    <source>
        <dbReference type="EMBL" id="KON91880.1"/>
    </source>
</evidence>
<dbReference type="AlphaFoldDB" id="A0A0J5WCF8"/>
<evidence type="ECO:0000313" key="4">
    <source>
        <dbReference type="Proteomes" id="UP000037405"/>
    </source>
</evidence>
<dbReference type="PATRIC" id="fig|189381.10.peg.3522"/>
<protein>
    <recommendedName>
        <fullName evidence="2">HTH arsR-type domain-containing protein</fullName>
    </recommendedName>
</protein>
<dbReference type="InterPro" id="IPR036388">
    <property type="entry name" value="WH-like_DNA-bd_sf"/>
</dbReference>
<keyword evidence="4" id="KW-1185">Reference proteome</keyword>
<dbReference type="STRING" id="189381.GCA_900166615_03240"/>
<dbReference type="PANTHER" id="PTHR38600">
    <property type="entry name" value="TRANSCRIPTIONAL REGULATORY PROTEIN"/>
    <property type="match status" value="1"/>
</dbReference>
<dbReference type="InterPro" id="IPR036390">
    <property type="entry name" value="WH_DNA-bd_sf"/>
</dbReference>
<dbReference type="RefSeq" id="WP_048012752.1">
    <property type="nucleotide sequence ID" value="NZ_BSED01000210.1"/>
</dbReference>
<accession>A0A0J5WCF8</accession>
<proteinExistence type="predicted"/>
<dbReference type="PANTHER" id="PTHR38600:SF2">
    <property type="entry name" value="SLL0088 PROTEIN"/>
    <property type="match status" value="1"/>
</dbReference>
<gene>
    <name evidence="3" type="ORF">AF331_05225</name>
</gene>
<dbReference type="InterPro" id="IPR011991">
    <property type="entry name" value="ArsR-like_HTH"/>
</dbReference>
<keyword evidence="1" id="KW-0238">DNA-binding</keyword>
<dbReference type="Pfam" id="PF01022">
    <property type="entry name" value="HTH_5"/>
    <property type="match status" value="1"/>
</dbReference>
<evidence type="ECO:0000256" key="1">
    <source>
        <dbReference type="ARBA" id="ARBA00023125"/>
    </source>
</evidence>
<dbReference type="Gene3D" id="1.10.10.10">
    <property type="entry name" value="Winged helix-like DNA-binding domain superfamily/Winged helix DNA-binding domain"/>
    <property type="match status" value="1"/>
</dbReference>
<comment type="caution">
    <text evidence="3">The sequence shown here is derived from an EMBL/GenBank/DDBJ whole genome shotgun (WGS) entry which is preliminary data.</text>
</comment>
<dbReference type="SUPFAM" id="SSF46785">
    <property type="entry name" value="Winged helix' DNA-binding domain"/>
    <property type="match status" value="1"/>
</dbReference>
<dbReference type="OrthoDB" id="1691727at2"/>
<sequence length="204" mass="24047">MAGIYIIKDLDQLKALSDPFRVRLMFKLIERPYTGQQLSEIFELSRARIHYHLKELEKLGLAEIVKTEEKNGIIQKFYQSVATGFYPHSSLFPHTKEISDMKQYLMLEMMEQTTSKLLSAPSEALEDVDSSEDPSEWNMMASSWEIQASEDTFKWYIKEQFKLMEELDRRAEAEEASSKKRYFVSNYGFRVEEPVFERVKDKDQ</sequence>
<dbReference type="InterPro" id="IPR001845">
    <property type="entry name" value="HTH_ArsR_DNA-bd_dom"/>
</dbReference>
<reference evidence="4" key="1">
    <citation type="submission" date="2015-07" db="EMBL/GenBank/DDBJ databases">
        <title>Fjat-14235 jcm11544.</title>
        <authorList>
            <person name="Liu B."/>
            <person name="Wang J."/>
            <person name="Zhu Y."/>
            <person name="Liu G."/>
            <person name="Chen Q."/>
            <person name="Chen Z."/>
            <person name="Lan J."/>
            <person name="Che J."/>
            <person name="Ge C."/>
            <person name="Shi H."/>
            <person name="Pan Z."/>
            <person name="Liu X."/>
        </authorList>
    </citation>
    <scope>NUCLEOTIDE SEQUENCE [LARGE SCALE GENOMIC DNA]</scope>
    <source>
        <strain evidence="4">JCM 11544</strain>
    </source>
</reference>
<dbReference type="CDD" id="cd00090">
    <property type="entry name" value="HTH_ARSR"/>
    <property type="match status" value="1"/>
</dbReference>